<dbReference type="EMBL" id="MSCW01000005">
    <property type="protein sequence ID" value="ONF44250.1"/>
    <property type="molecule type" value="Genomic_DNA"/>
</dbReference>
<dbReference type="RefSeq" id="WP_076724130.1">
    <property type="nucleotide sequence ID" value="NZ_MSCW01000005.1"/>
</dbReference>
<reference evidence="1 2" key="1">
    <citation type="submission" date="2016-12" db="EMBL/GenBank/DDBJ databases">
        <title>Marinobacter lutaoensis whole genome sequencing.</title>
        <authorList>
            <person name="Verma A."/>
            <person name="Krishnamurthi S."/>
        </authorList>
    </citation>
    <scope>NUCLEOTIDE SEQUENCE [LARGE SCALE GENOMIC DNA]</scope>
    <source>
        <strain evidence="1 2">T5054</strain>
    </source>
</reference>
<dbReference type="AlphaFoldDB" id="A0A1V2DUV6"/>
<evidence type="ECO:0000313" key="2">
    <source>
        <dbReference type="Proteomes" id="UP000189339"/>
    </source>
</evidence>
<gene>
    <name evidence="1" type="ORF">BTO32_08185</name>
</gene>
<dbReference type="STRING" id="135739.BTO32_08185"/>
<protein>
    <submittedName>
        <fullName evidence="1">Uncharacterized protein</fullName>
    </submittedName>
</protein>
<comment type="caution">
    <text evidence="1">The sequence shown here is derived from an EMBL/GenBank/DDBJ whole genome shotgun (WGS) entry which is preliminary data.</text>
</comment>
<accession>A0A1V2DUV6</accession>
<dbReference type="OrthoDB" id="6367739at2"/>
<keyword evidence="2" id="KW-1185">Reference proteome</keyword>
<proteinExistence type="predicted"/>
<name>A0A1V2DUV6_9GAMM</name>
<evidence type="ECO:0000313" key="1">
    <source>
        <dbReference type="EMBL" id="ONF44250.1"/>
    </source>
</evidence>
<dbReference type="Proteomes" id="UP000189339">
    <property type="component" value="Unassembled WGS sequence"/>
</dbReference>
<sequence length="112" mass="12522">MSGRAHRRLTGLLLLWLLPLPWAYAGPDSVSGTAAVPALTIEGLAARPGEDNPRMLFILPWQAPTLPRHPEASLPEQAPELEGLLDPRAFDNLWRFRDSLDPLTLEYPERHP</sequence>
<organism evidence="1 2">
    <name type="scientific">Marinobacter lutaoensis</name>
    <dbReference type="NCBI Taxonomy" id="135739"/>
    <lineage>
        <taxon>Bacteria</taxon>
        <taxon>Pseudomonadati</taxon>
        <taxon>Pseudomonadota</taxon>
        <taxon>Gammaproteobacteria</taxon>
        <taxon>Pseudomonadales</taxon>
        <taxon>Marinobacteraceae</taxon>
        <taxon>Marinobacter</taxon>
    </lineage>
</organism>